<dbReference type="Gene3D" id="1.20.1250.20">
    <property type="entry name" value="MFS general substrate transporter like domains"/>
    <property type="match status" value="1"/>
</dbReference>
<feature type="transmembrane region" description="Helical" evidence="6">
    <location>
        <begin position="298"/>
        <end position="316"/>
    </location>
</feature>
<dbReference type="InterPro" id="IPR036259">
    <property type="entry name" value="MFS_trans_sf"/>
</dbReference>
<dbReference type="InterPro" id="IPR005828">
    <property type="entry name" value="MFS_sugar_transport-like"/>
</dbReference>
<feature type="transmembrane region" description="Helical" evidence="6">
    <location>
        <begin position="47"/>
        <end position="65"/>
    </location>
</feature>
<feature type="transmembrane region" description="Helical" evidence="6">
    <location>
        <begin position="323"/>
        <end position="341"/>
    </location>
</feature>
<evidence type="ECO:0000259" key="7">
    <source>
        <dbReference type="PROSITE" id="PS50850"/>
    </source>
</evidence>
<keyword evidence="4 6" id="KW-0472">Membrane</keyword>
<dbReference type="InterPro" id="IPR050549">
    <property type="entry name" value="MFS_Trehalose_Transporter"/>
</dbReference>
<sequence>MPICSRNFLYAMVPMCGSVIFGSTIVFGSATLNDLKKEFYPLSTFQISAFQSLPALLSIFGPYLWNFLLSKFSLRTVTSSVGIFGIASWLLLLLMSKKLFWFAIIVRGLDGVVLAGVCTVCPLFANLLATEGNHGLFGSVHPVGIAIGYVLFSLIGVCHRWQFQIYGSIVFLLALGCLVWTIPESAIRKSPTSKNPNSRKNDQENSIEDELMNKNENLNNDNDEQNSNTNTNTNTQEDSQNELEDINDSIFDKKYRKQLIISMIMMFCAQFSGTGSIIQNTSPLLSEVGLSIDSGYQASIALSAQLFMLLIGSILMDRFGGQTMWIASSIGTTISLLIYALNVRFSWSKWIPMIALFGYQLSFGAGLASVPWYILPEPYPIHLKRTAQSIGTSMNWLSASIMMFLFPYLQLWLGQFGVMLLLMGINILVLLFGIFFVRDRNMEKKKEEKEGAGLNEILIVNGSTEL</sequence>
<organism evidence="8 9">
    <name type="scientific">Tritrichomonas musculus</name>
    <dbReference type="NCBI Taxonomy" id="1915356"/>
    <lineage>
        <taxon>Eukaryota</taxon>
        <taxon>Metamonada</taxon>
        <taxon>Parabasalia</taxon>
        <taxon>Tritrichomonadida</taxon>
        <taxon>Tritrichomonadidae</taxon>
        <taxon>Tritrichomonas</taxon>
    </lineage>
</organism>
<evidence type="ECO:0000256" key="3">
    <source>
        <dbReference type="ARBA" id="ARBA00022989"/>
    </source>
</evidence>
<reference evidence="8 9" key="1">
    <citation type="submission" date="2024-04" db="EMBL/GenBank/DDBJ databases">
        <title>Tritrichomonas musculus Genome.</title>
        <authorList>
            <person name="Alves-Ferreira E."/>
            <person name="Grigg M."/>
            <person name="Lorenzi H."/>
            <person name="Galac M."/>
        </authorList>
    </citation>
    <scope>NUCLEOTIDE SEQUENCE [LARGE SCALE GENOMIC DNA]</scope>
    <source>
        <strain evidence="8 9">EAF2021</strain>
    </source>
</reference>
<dbReference type="PANTHER" id="PTHR48021:SF1">
    <property type="entry name" value="GH07001P-RELATED"/>
    <property type="match status" value="1"/>
</dbReference>
<evidence type="ECO:0000256" key="1">
    <source>
        <dbReference type="ARBA" id="ARBA00004141"/>
    </source>
</evidence>
<protein>
    <submittedName>
        <fullName evidence="8">Glucose import</fullName>
    </submittedName>
</protein>
<feature type="transmembrane region" description="Helical" evidence="6">
    <location>
        <begin position="259"/>
        <end position="278"/>
    </location>
</feature>
<evidence type="ECO:0000256" key="5">
    <source>
        <dbReference type="SAM" id="MobiDB-lite"/>
    </source>
</evidence>
<name>A0ABR2K4P8_9EUKA</name>
<feature type="compositionally biased region" description="Low complexity" evidence="5">
    <location>
        <begin position="215"/>
        <end position="238"/>
    </location>
</feature>
<feature type="domain" description="Major facilitator superfamily (MFS) profile" evidence="7">
    <location>
        <begin position="10"/>
        <end position="441"/>
    </location>
</feature>
<dbReference type="EMBL" id="JAPFFF010000007">
    <property type="protein sequence ID" value="KAK8885452.1"/>
    <property type="molecule type" value="Genomic_DNA"/>
</dbReference>
<comment type="caution">
    <text evidence="8">The sequence shown here is derived from an EMBL/GenBank/DDBJ whole genome shotgun (WGS) entry which is preliminary data.</text>
</comment>
<feature type="transmembrane region" description="Helical" evidence="6">
    <location>
        <begin position="100"/>
        <end position="124"/>
    </location>
</feature>
<proteinExistence type="predicted"/>
<dbReference type="PANTHER" id="PTHR48021">
    <property type="match status" value="1"/>
</dbReference>
<feature type="transmembrane region" description="Helical" evidence="6">
    <location>
        <begin position="72"/>
        <end position="94"/>
    </location>
</feature>
<evidence type="ECO:0000313" key="8">
    <source>
        <dbReference type="EMBL" id="KAK8885452.1"/>
    </source>
</evidence>
<dbReference type="Proteomes" id="UP001470230">
    <property type="component" value="Unassembled WGS sequence"/>
</dbReference>
<feature type="transmembrane region" description="Helical" evidence="6">
    <location>
        <begin position="136"/>
        <end position="157"/>
    </location>
</feature>
<dbReference type="SUPFAM" id="SSF103473">
    <property type="entry name" value="MFS general substrate transporter"/>
    <property type="match status" value="1"/>
</dbReference>
<feature type="transmembrane region" description="Helical" evidence="6">
    <location>
        <begin position="7"/>
        <end position="27"/>
    </location>
</feature>
<feature type="region of interest" description="Disordered" evidence="5">
    <location>
        <begin position="215"/>
        <end position="243"/>
    </location>
</feature>
<evidence type="ECO:0000313" key="9">
    <source>
        <dbReference type="Proteomes" id="UP001470230"/>
    </source>
</evidence>
<feature type="transmembrane region" description="Helical" evidence="6">
    <location>
        <begin position="163"/>
        <end position="182"/>
    </location>
</feature>
<dbReference type="PROSITE" id="PS50850">
    <property type="entry name" value="MFS"/>
    <property type="match status" value="1"/>
</dbReference>
<dbReference type="Pfam" id="PF00083">
    <property type="entry name" value="Sugar_tr"/>
    <property type="match status" value="1"/>
</dbReference>
<evidence type="ECO:0000256" key="6">
    <source>
        <dbReference type="SAM" id="Phobius"/>
    </source>
</evidence>
<dbReference type="InterPro" id="IPR020846">
    <property type="entry name" value="MFS_dom"/>
</dbReference>
<feature type="transmembrane region" description="Helical" evidence="6">
    <location>
        <begin position="419"/>
        <end position="437"/>
    </location>
</feature>
<gene>
    <name evidence="8" type="ORF">M9Y10_040900</name>
</gene>
<keyword evidence="9" id="KW-1185">Reference proteome</keyword>
<feature type="transmembrane region" description="Helical" evidence="6">
    <location>
        <begin position="396"/>
        <end position="413"/>
    </location>
</feature>
<keyword evidence="3 6" id="KW-1133">Transmembrane helix</keyword>
<comment type="subcellular location">
    <subcellularLocation>
        <location evidence="1">Membrane</location>
        <topology evidence="1">Multi-pass membrane protein</topology>
    </subcellularLocation>
</comment>
<keyword evidence="2 6" id="KW-0812">Transmembrane</keyword>
<feature type="transmembrane region" description="Helical" evidence="6">
    <location>
        <begin position="353"/>
        <end position="375"/>
    </location>
</feature>
<evidence type="ECO:0000256" key="4">
    <source>
        <dbReference type="ARBA" id="ARBA00023136"/>
    </source>
</evidence>
<accession>A0ABR2K4P8</accession>
<evidence type="ECO:0000256" key="2">
    <source>
        <dbReference type="ARBA" id="ARBA00022692"/>
    </source>
</evidence>